<name>A0A2G8IAB0_PREIN</name>
<evidence type="ECO:0000256" key="3">
    <source>
        <dbReference type="ARBA" id="ARBA00023125"/>
    </source>
</evidence>
<dbReference type="PANTHER" id="PTHR30408:SF12">
    <property type="entry name" value="TYPE I RESTRICTION ENZYME MJAVIII SPECIFICITY SUBUNIT"/>
    <property type="match status" value="1"/>
</dbReference>
<dbReference type="Proteomes" id="UP000230046">
    <property type="component" value="Unassembled WGS sequence"/>
</dbReference>
<evidence type="ECO:0000313" key="5">
    <source>
        <dbReference type="EMBL" id="PIK20443.1"/>
    </source>
</evidence>
<dbReference type="SUPFAM" id="SSF116734">
    <property type="entry name" value="DNA methylase specificity domain"/>
    <property type="match status" value="1"/>
</dbReference>
<dbReference type="InterPro" id="IPR000055">
    <property type="entry name" value="Restrct_endonuc_typeI_TRD"/>
</dbReference>
<gene>
    <name evidence="5" type="ORF">CTI18_03405</name>
</gene>
<dbReference type="REBASE" id="304550">
    <property type="entry name" value="S2.Pin1653IIP"/>
</dbReference>
<accession>A0A2G8IAB0</accession>
<dbReference type="InterPro" id="IPR044946">
    <property type="entry name" value="Restrct_endonuc_typeI_TRD_sf"/>
</dbReference>
<dbReference type="Gene3D" id="1.10.287.1120">
    <property type="entry name" value="Bipartite methylase S protein"/>
    <property type="match status" value="1"/>
</dbReference>
<reference evidence="5 6" key="1">
    <citation type="submission" date="2017-11" db="EMBL/GenBank/DDBJ databases">
        <title>Genome sequencing of Prevotella intermedia KCOM 1653.</title>
        <authorList>
            <person name="Kook J.-K."/>
            <person name="Park S.-N."/>
            <person name="Lim Y.K."/>
        </authorList>
    </citation>
    <scope>NUCLEOTIDE SEQUENCE [LARGE SCALE GENOMIC DNA]</scope>
    <source>
        <strain evidence="5 6">KCOM 1653</strain>
    </source>
</reference>
<dbReference type="InterPro" id="IPR052021">
    <property type="entry name" value="Type-I_RS_S_subunit"/>
</dbReference>
<dbReference type="GO" id="GO:0003677">
    <property type="term" value="F:DNA binding"/>
    <property type="evidence" value="ECO:0007669"/>
    <property type="project" value="UniProtKB-KW"/>
</dbReference>
<evidence type="ECO:0000259" key="4">
    <source>
        <dbReference type="Pfam" id="PF01420"/>
    </source>
</evidence>
<comment type="similarity">
    <text evidence="1">Belongs to the type-I restriction system S methylase family.</text>
</comment>
<evidence type="ECO:0000256" key="2">
    <source>
        <dbReference type="ARBA" id="ARBA00022747"/>
    </source>
</evidence>
<dbReference type="GO" id="GO:0009307">
    <property type="term" value="P:DNA restriction-modification system"/>
    <property type="evidence" value="ECO:0007669"/>
    <property type="project" value="UniProtKB-KW"/>
</dbReference>
<protein>
    <recommendedName>
        <fullName evidence="4">Type I restriction modification DNA specificity domain-containing protein</fullName>
    </recommendedName>
</protein>
<dbReference type="Pfam" id="PF01420">
    <property type="entry name" value="Methylase_S"/>
    <property type="match status" value="1"/>
</dbReference>
<keyword evidence="2" id="KW-0680">Restriction system</keyword>
<sequence length="177" mass="20236">MAGEGGTPSTSNMEYYENGCIPFVKIEDLKQKYLVSNKDHITELGLQKSSAWLIPTNSILFSNGATIGEISITTYPVCTKQGILGIVPKVNFDTEYLYYLMSSRYFKREICRIITEGTMKTAYLKDINKIRCPIPSKAIQQEIVSLPSVLNTKIEIEQRILEKFICQKQYLLRQMFI</sequence>
<dbReference type="EMBL" id="PEKN01000001">
    <property type="protein sequence ID" value="PIK20443.1"/>
    <property type="molecule type" value="Genomic_DNA"/>
</dbReference>
<evidence type="ECO:0000313" key="6">
    <source>
        <dbReference type="Proteomes" id="UP000230046"/>
    </source>
</evidence>
<organism evidence="5 6">
    <name type="scientific">Prevotella intermedia</name>
    <dbReference type="NCBI Taxonomy" id="28131"/>
    <lineage>
        <taxon>Bacteria</taxon>
        <taxon>Pseudomonadati</taxon>
        <taxon>Bacteroidota</taxon>
        <taxon>Bacteroidia</taxon>
        <taxon>Bacteroidales</taxon>
        <taxon>Prevotellaceae</taxon>
        <taxon>Prevotella</taxon>
    </lineage>
</organism>
<dbReference type="Gene3D" id="3.90.220.20">
    <property type="entry name" value="DNA methylase specificity domains"/>
    <property type="match status" value="1"/>
</dbReference>
<proteinExistence type="inferred from homology"/>
<feature type="domain" description="Type I restriction modification DNA specificity" evidence="4">
    <location>
        <begin position="4"/>
        <end position="162"/>
    </location>
</feature>
<comment type="caution">
    <text evidence="5">The sequence shown here is derived from an EMBL/GenBank/DDBJ whole genome shotgun (WGS) entry which is preliminary data.</text>
</comment>
<evidence type="ECO:0000256" key="1">
    <source>
        <dbReference type="ARBA" id="ARBA00010923"/>
    </source>
</evidence>
<dbReference type="PANTHER" id="PTHR30408">
    <property type="entry name" value="TYPE-1 RESTRICTION ENZYME ECOKI SPECIFICITY PROTEIN"/>
    <property type="match status" value="1"/>
</dbReference>
<keyword evidence="3" id="KW-0238">DNA-binding</keyword>
<dbReference type="AlphaFoldDB" id="A0A2G8IAB0"/>